<name>R7SGV4_DICSQ</name>
<gene>
    <name evidence="2" type="ORF">DICSQDRAFT_175984</name>
</gene>
<dbReference type="InterPro" id="IPR027417">
    <property type="entry name" value="P-loop_NTPase"/>
</dbReference>
<reference evidence="2 3" key="1">
    <citation type="journal article" date="2012" name="Science">
        <title>The Paleozoic origin of enzymatic lignin decomposition reconstructed from 31 fungal genomes.</title>
        <authorList>
            <person name="Floudas D."/>
            <person name="Binder M."/>
            <person name="Riley R."/>
            <person name="Barry K."/>
            <person name="Blanchette R.A."/>
            <person name="Henrissat B."/>
            <person name="Martinez A.T."/>
            <person name="Otillar R."/>
            <person name="Spatafora J.W."/>
            <person name="Yadav J.S."/>
            <person name="Aerts A."/>
            <person name="Benoit I."/>
            <person name="Boyd A."/>
            <person name="Carlson A."/>
            <person name="Copeland A."/>
            <person name="Coutinho P.M."/>
            <person name="de Vries R.P."/>
            <person name="Ferreira P."/>
            <person name="Findley K."/>
            <person name="Foster B."/>
            <person name="Gaskell J."/>
            <person name="Glotzer D."/>
            <person name="Gorecki P."/>
            <person name="Heitman J."/>
            <person name="Hesse C."/>
            <person name="Hori C."/>
            <person name="Igarashi K."/>
            <person name="Jurgens J.A."/>
            <person name="Kallen N."/>
            <person name="Kersten P."/>
            <person name="Kohler A."/>
            <person name="Kuees U."/>
            <person name="Kumar T.K.A."/>
            <person name="Kuo A."/>
            <person name="LaButti K."/>
            <person name="Larrondo L.F."/>
            <person name="Lindquist E."/>
            <person name="Ling A."/>
            <person name="Lombard V."/>
            <person name="Lucas S."/>
            <person name="Lundell T."/>
            <person name="Martin R."/>
            <person name="McLaughlin D.J."/>
            <person name="Morgenstern I."/>
            <person name="Morin E."/>
            <person name="Murat C."/>
            <person name="Nagy L.G."/>
            <person name="Nolan M."/>
            <person name="Ohm R.A."/>
            <person name="Patyshakuliyeva A."/>
            <person name="Rokas A."/>
            <person name="Ruiz-Duenas F.J."/>
            <person name="Sabat G."/>
            <person name="Salamov A."/>
            <person name="Samejima M."/>
            <person name="Schmutz J."/>
            <person name="Slot J.C."/>
            <person name="St John F."/>
            <person name="Stenlid J."/>
            <person name="Sun H."/>
            <person name="Sun S."/>
            <person name="Syed K."/>
            <person name="Tsang A."/>
            <person name="Wiebenga A."/>
            <person name="Young D."/>
            <person name="Pisabarro A."/>
            <person name="Eastwood D.C."/>
            <person name="Martin F."/>
            <person name="Cullen D."/>
            <person name="Grigoriev I.V."/>
            <person name="Hibbett D.S."/>
        </authorList>
    </citation>
    <scope>NUCLEOTIDE SEQUENCE [LARGE SCALE GENOMIC DNA]</scope>
    <source>
        <strain evidence="2 3">LYAD-421 SS1</strain>
    </source>
</reference>
<dbReference type="Pfam" id="PF00735">
    <property type="entry name" value="Septin"/>
    <property type="match status" value="1"/>
</dbReference>
<proteinExistence type="predicted"/>
<evidence type="ECO:0000313" key="2">
    <source>
        <dbReference type="EMBL" id="EJF55386.1"/>
    </source>
</evidence>
<protein>
    <recommendedName>
        <fullName evidence="1">Septin-type G domain-containing protein</fullName>
    </recommendedName>
</protein>
<dbReference type="GeneID" id="18840330"/>
<sequence length="209" mass="23984">MVSLRHYPYLQGLPVDLMGVFLRRFWWGTVDVLNPEHCDFAALRTAVMLTHIRLLKIRTEVLHEKCRTENLLVRRATRNIGFAPKLGSRRKDCQAQKRMETAPTPHHTHHMKWMGCKSTLFLFIITELLPLAAAVTLPRIPQHIGQHSTKIQSVRYLAVVAFEGHACQPSLTPYHHHPKVWCKPPACPWPLGHCDSLVVEEYGFTGMQT</sequence>
<dbReference type="RefSeq" id="XP_007371875.1">
    <property type="nucleotide sequence ID" value="XM_007371813.1"/>
</dbReference>
<feature type="domain" description="Septin-type G" evidence="1">
    <location>
        <begin position="23"/>
        <end position="75"/>
    </location>
</feature>
<dbReference type="AlphaFoldDB" id="R7SGV4"/>
<dbReference type="GO" id="GO:0005525">
    <property type="term" value="F:GTP binding"/>
    <property type="evidence" value="ECO:0007669"/>
    <property type="project" value="InterPro"/>
</dbReference>
<organism evidence="2 3">
    <name type="scientific">Dichomitus squalens (strain LYAD-421)</name>
    <name type="common">Western red white-rot fungus</name>
    <dbReference type="NCBI Taxonomy" id="732165"/>
    <lineage>
        <taxon>Eukaryota</taxon>
        <taxon>Fungi</taxon>
        <taxon>Dikarya</taxon>
        <taxon>Basidiomycota</taxon>
        <taxon>Agaricomycotina</taxon>
        <taxon>Agaricomycetes</taxon>
        <taxon>Polyporales</taxon>
        <taxon>Polyporaceae</taxon>
        <taxon>Dichomitus</taxon>
    </lineage>
</organism>
<evidence type="ECO:0000313" key="3">
    <source>
        <dbReference type="Proteomes" id="UP000053319"/>
    </source>
</evidence>
<dbReference type="HOGENOM" id="CLU_1315382_0_0_1"/>
<dbReference type="Proteomes" id="UP000053319">
    <property type="component" value="Unassembled WGS sequence"/>
</dbReference>
<dbReference type="EMBL" id="JH719713">
    <property type="protein sequence ID" value="EJF55386.1"/>
    <property type="molecule type" value="Genomic_DNA"/>
</dbReference>
<dbReference type="Gene3D" id="3.40.50.300">
    <property type="entry name" value="P-loop containing nucleotide triphosphate hydrolases"/>
    <property type="match status" value="1"/>
</dbReference>
<dbReference type="KEGG" id="dsq:DICSQDRAFT_175984"/>
<accession>R7SGV4</accession>
<dbReference type="InterPro" id="IPR030379">
    <property type="entry name" value="G_SEPTIN_dom"/>
</dbReference>
<evidence type="ECO:0000259" key="1">
    <source>
        <dbReference type="Pfam" id="PF00735"/>
    </source>
</evidence>